<dbReference type="AlphaFoldDB" id="A0A934NDC2"/>
<proteinExistence type="inferred from homology"/>
<evidence type="ECO:0000313" key="4">
    <source>
        <dbReference type="Proteomes" id="UP000620075"/>
    </source>
</evidence>
<dbReference type="PANTHER" id="PTHR33392:SF6">
    <property type="entry name" value="POLYISOPRENYL-TEICHOIC ACID--PEPTIDOGLYCAN TEICHOIC ACID TRANSFERASE TAGU"/>
    <property type="match status" value="1"/>
</dbReference>
<sequence length="333" mass="36010">MRQRASRPNQSGKVLSVRFVILTLIGFLLTGGAGAGAYFLPALAAARQITDVGPPNLGQVTQPSAPAIAVSSTLQPFTVLLLGSDNDAKFDPNQLLTQSMILVRVDPAAHKVAMFSIARDLYVPIPQNGTAKIDKAYAYGGARLAVATVQQNFQVRIDNYVWIGLEGLVKLIDMVGGIDVVTSNPVLDDYYPDDIHSSDPYGYTRVAVLPGAQHLDGIHAMQYVRSRHSDLRGDFGRSVRQQQVLLALRTKAKSLTAADIPDLASTFNGQLKTDLSLDRIRALLPVAAKVQTQDVKQMTLLNYTVGENIGGEDVLLPSDWAAIHSLVHQDFPS</sequence>
<dbReference type="EMBL" id="JAEKNQ010000057">
    <property type="protein sequence ID" value="MBJ7604416.1"/>
    <property type="molecule type" value="Genomic_DNA"/>
</dbReference>
<organism evidence="3 4">
    <name type="scientific">Candidatus Dormiibacter inghamiae</name>
    <dbReference type="NCBI Taxonomy" id="3127013"/>
    <lineage>
        <taxon>Bacteria</taxon>
        <taxon>Bacillati</taxon>
        <taxon>Candidatus Dormiibacterota</taxon>
        <taxon>Candidatus Dormibacteria</taxon>
        <taxon>Candidatus Dormibacterales</taxon>
        <taxon>Candidatus Dormibacteraceae</taxon>
        <taxon>Candidatus Dormiibacter</taxon>
    </lineage>
</organism>
<evidence type="ECO:0000259" key="2">
    <source>
        <dbReference type="Pfam" id="PF03816"/>
    </source>
</evidence>
<comment type="caution">
    <text evidence="3">The sequence shown here is derived from an EMBL/GenBank/DDBJ whole genome shotgun (WGS) entry which is preliminary data.</text>
</comment>
<dbReference type="RefSeq" id="WP_338182024.1">
    <property type="nucleotide sequence ID" value="NZ_JAEKNQ010000057.1"/>
</dbReference>
<dbReference type="Gene3D" id="3.40.630.190">
    <property type="entry name" value="LCP protein"/>
    <property type="match status" value="1"/>
</dbReference>
<gene>
    <name evidence="3" type="ORF">JF888_14725</name>
</gene>
<comment type="similarity">
    <text evidence="1">Belongs to the LytR/CpsA/Psr (LCP) family.</text>
</comment>
<dbReference type="InterPro" id="IPR050922">
    <property type="entry name" value="LytR/CpsA/Psr_CW_biosynth"/>
</dbReference>
<evidence type="ECO:0000313" key="3">
    <source>
        <dbReference type="EMBL" id="MBJ7604416.1"/>
    </source>
</evidence>
<feature type="domain" description="Cell envelope-related transcriptional attenuator" evidence="2">
    <location>
        <begin position="97"/>
        <end position="253"/>
    </location>
</feature>
<dbReference type="Proteomes" id="UP000620075">
    <property type="component" value="Unassembled WGS sequence"/>
</dbReference>
<dbReference type="PANTHER" id="PTHR33392">
    <property type="entry name" value="POLYISOPRENYL-TEICHOIC ACID--PEPTIDOGLYCAN TEICHOIC ACID TRANSFERASE TAGU"/>
    <property type="match status" value="1"/>
</dbReference>
<evidence type="ECO:0000256" key="1">
    <source>
        <dbReference type="ARBA" id="ARBA00006068"/>
    </source>
</evidence>
<dbReference type="NCBIfam" id="TIGR00350">
    <property type="entry name" value="lytR_cpsA_psr"/>
    <property type="match status" value="1"/>
</dbReference>
<accession>A0A934NDC2</accession>
<dbReference type="Pfam" id="PF03816">
    <property type="entry name" value="LytR_cpsA_psr"/>
    <property type="match status" value="1"/>
</dbReference>
<name>A0A934NDC2_9BACT</name>
<protein>
    <submittedName>
        <fullName evidence="3">LCP family protein</fullName>
    </submittedName>
</protein>
<reference evidence="3 4" key="1">
    <citation type="submission" date="2020-10" db="EMBL/GenBank/DDBJ databases">
        <title>Ca. Dormibacterota MAGs.</title>
        <authorList>
            <person name="Montgomery K."/>
        </authorList>
    </citation>
    <scope>NUCLEOTIDE SEQUENCE [LARGE SCALE GENOMIC DNA]</scope>
    <source>
        <strain evidence="3">SC8811_S16_3</strain>
    </source>
</reference>
<dbReference type="InterPro" id="IPR004474">
    <property type="entry name" value="LytR_CpsA_psr"/>
</dbReference>